<organism evidence="2 3">
    <name type="scientific">Antribacter soli</name>
    <dbReference type="NCBI Taxonomy" id="2910976"/>
    <lineage>
        <taxon>Bacteria</taxon>
        <taxon>Bacillati</taxon>
        <taxon>Actinomycetota</taxon>
        <taxon>Actinomycetes</taxon>
        <taxon>Micrococcales</taxon>
        <taxon>Promicromonosporaceae</taxon>
        <taxon>Antribacter</taxon>
    </lineage>
</organism>
<protein>
    <submittedName>
        <fullName evidence="2">Uncharacterized protein</fullName>
    </submittedName>
</protein>
<evidence type="ECO:0000256" key="1">
    <source>
        <dbReference type="SAM" id="MobiDB-lite"/>
    </source>
</evidence>
<comment type="caution">
    <text evidence="2">The sequence shown here is derived from an EMBL/GenBank/DDBJ whole genome shotgun (WGS) entry which is preliminary data.</text>
</comment>
<keyword evidence="3" id="KW-1185">Reference proteome</keyword>
<evidence type="ECO:0000313" key="2">
    <source>
        <dbReference type="EMBL" id="MCF4123702.1"/>
    </source>
</evidence>
<proteinExistence type="predicted"/>
<feature type="region of interest" description="Disordered" evidence="1">
    <location>
        <begin position="1"/>
        <end position="45"/>
    </location>
</feature>
<evidence type="ECO:0000313" key="3">
    <source>
        <dbReference type="Proteomes" id="UP001165405"/>
    </source>
</evidence>
<feature type="compositionally biased region" description="Polar residues" evidence="1">
    <location>
        <begin position="1"/>
        <end position="20"/>
    </location>
</feature>
<accession>A0AA41QK23</accession>
<reference evidence="2" key="1">
    <citation type="submission" date="2022-01" db="EMBL/GenBank/DDBJ databases">
        <title>Antribacter sp. nov., isolated from Guizhou of China.</title>
        <authorList>
            <person name="Chengliang C."/>
            <person name="Ya Z."/>
        </authorList>
    </citation>
    <scope>NUCLEOTIDE SEQUENCE</scope>
    <source>
        <strain evidence="2">KLBMP 9083</strain>
    </source>
</reference>
<gene>
    <name evidence="2" type="ORF">L1785_22330</name>
</gene>
<dbReference type="RefSeq" id="WP_236091449.1">
    <property type="nucleotide sequence ID" value="NZ_JAKGSG010000069.1"/>
</dbReference>
<dbReference type="EMBL" id="JAKGSG010000069">
    <property type="protein sequence ID" value="MCF4123702.1"/>
    <property type="molecule type" value="Genomic_DNA"/>
</dbReference>
<name>A0AA41QK23_9MICO</name>
<dbReference type="Proteomes" id="UP001165405">
    <property type="component" value="Unassembled WGS sequence"/>
</dbReference>
<sequence length="115" mass="11961">MNDQHTPASRTGINAASTGPNPFAVHADPSKRSDGVGQSEADGGRRLRWSRLSDLHADPKVVGALVRGVDLYGHLMRAARRAPGRAVKATGRKVAALGPAHRAARAAGPQGVELS</sequence>
<dbReference type="AlphaFoldDB" id="A0AA41QK23"/>